<reference evidence="2 3" key="1">
    <citation type="submission" date="2019-12" db="EMBL/GenBank/DDBJ databases">
        <title>Chromosome-level assembly of the Caenorhabditis remanei genome.</title>
        <authorList>
            <person name="Teterina A.A."/>
            <person name="Willis J.H."/>
            <person name="Phillips P.C."/>
        </authorList>
    </citation>
    <scope>NUCLEOTIDE SEQUENCE [LARGE SCALE GENOMIC DNA]</scope>
    <source>
        <strain evidence="2 3">PX506</strain>
        <tissue evidence="2">Whole organism</tissue>
    </source>
</reference>
<sequence length="416" mass="47911">MWDTPFAYKNDFYSEDFSSISERFQQCKWAQPRVLDCKPFHLHRLPLLAFIPIVQSMEPVERFKLSHTSKRMLEMVKTVRSQLDFVTIVLKNDEAVIECKDDENEFHVECSAMGYMIVGTGRYQGILLLKPGSIAVNTARAFEKIRSAFKVKDYGIAIRGEAINTKDFSELLAHPIFQNWLSITIDGIPLKTEDLNLVMDRADPQKFLEFSNCVFPKDFKHENAFKFANNDYNDARWLSLEDAMKIESARNVTLGYTNFNIDDLKAYLKHVVESDKDLFEWMLIGVHPWTPLQDLFEGMLVLEYLYPFSSLSFFLANSASKTRKSPVIAIHRAPGSVTLSSWSATEPPLGGDVGVHETFKDTLTILRLLEERSRLEKIVEEKKDSVVVRHEIMKLTQQMESLNVAFEDGRAYVLMY</sequence>
<evidence type="ECO:0000259" key="1">
    <source>
        <dbReference type="PROSITE" id="PS50181"/>
    </source>
</evidence>
<dbReference type="RefSeq" id="XP_053588416.1">
    <property type="nucleotide sequence ID" value="XM_053724222.1"/>
</dbReference>
<feature type="domain" description="F-box" evidence="1">
    <location>
        <begin position="39"/>
        <end position="88"/>
    </location>
</feature>
<dbReference type="CTD" id="9802544"/>
<dbReference type="KEGG" id="crq:GCK72_003761"/>
<gene>
    <name evidence="2" type="ORF">GCK72_003761</name>
</gene>
<dbReference type="InterPro" id="IPR001810">
    <property type="entry name" value="F-box_dom"/>
</dbReference>
<organism evidence="2 3">
    <name type="scientific">Caenorhabditis remanei</name>
    <name type="common">Caenorhabditis vulgaris</name>
    <dbReference type="NCBI Taxonomy" id="31234"/>
    <lineage>
        <taxon>Eukaryota</taxon>
        <taxon>Metazoa</taxon>
        <taxon>Ecdysozoa</taxon>
        <taxon>Nematoda</taxon>
        <taxon>Chromadorea</taxon>
        <taxon>Rhabditida</taxon>
        <taxon>Rhabditina</taxon>
        <taxon>Rhabditomorpha</taxon>
        <taxon>Rhabditoidea</taxon>
        <taxon>Rhabditidae</taxon>
        <taxon>Peloderinae</taxon>
        <taxon>Caenorhabditis</taxon>
    </lineage>
</organism>
<dbReference type="PANTHER" id="PTHR21503">
    <property type="entry name" value="F-BOX-CONTAINING HYPOTHETICAL PROTEIN C.ELEGANS"/>
    <property type="match status" value="1"/>
</dbReference>
<protein>
    <recommendedName>
        <fullName evidence="1">F-box domain-containing protein</fullName>
    </recommendedName>
</protein>
<proteinExistence type="predicted"/>
<dbReference type="GeneID" id="9802544"/>
<dbReference type="PANTHER" id="PTHR21503:SF8">
    <property type="entry name" value="F-BOX ASSOCIATED DOMAIN-CONTAINING PROTEIN-RELATED"/>
    <property type="match status" value="1"/>
</dbReference>
<name>A0A6A5HAE1_CAERE</name>
<evidence type="ECO:0000313" key="2">
    <source>
        <dbReference type="EMBL" id="KAF1763816.1"/>
    </source>
</evidence>
<dbReference type="Proteomes" id="UP000483820">
    <property type="component" value="Chromosome II"/>
</dbReference>
<accession>A0A6A5HAE1</accession>
<comment type="caution">
    <text evidence="2">The sequence shown here is derived from an EMBL/GenBank/DDBJ whole genome shotgun (WGS) entry which is preliminary data.</text>
</comment>
<dbReference type="EMBL" id="WUAV01000002">
    <property type="protein sequence ID" value="KAF1763816.1"/>
    <property type="molecule type" value="Genomic_DNA"/>
</dbReference>
<dbReference type="PROSITE" id="PS50181">
    <property type="entry name" value="FBOX"/>
    <property type="match status" value="1"/>
</dbReference>
<dbReference type="AlphaFoldDB" id="A0A6A5HAE1"/>
<evidence type="ECO:0000313" key="3">
    <source>
        <dbReference type="Proteomes" id="UP000483820"/>
    </source>
</evidence>